<evidence type="ECO:0000313" key="3">
    <source>
        <dbReference type="EMBL" id="EAN33103.1"/>
    </source>
</evidence>
<dbReference type="EMBL" id="AAGK01000002">
    <property type="protein sequence ID" value="EAN33103.1"/>
    <property type="molecule type" value="Genomic_DNA"/>
</dbReference>
<dbReference type="InParanoid" id="Q4N420"/>
<dbReference type="AlphaFoldDB" id="Q4N420"/>
<feature type="compositionally biased region" description="Basic and acidic residues" evidence="1">
    <location>
        <begin position="70"/>
        <end position="96"/>
    </location>
</feature>
<dbReference type="KEGG" id="tpv:TP02_0818"/>
<dbReference type="InterPro" id="IPR007480">
    <property type="entry name" value="DUF529"/>
</dbReference>
<dbReference type="Pfam" id="PF04385">
    <property type="entry name" value="FAINT"/>
    <property type="match status" value="2"/>
</dbReference>
<dbReference type="RefSeq" id="XP_765386.1">
    <property type="nucleotide sequence ID" value="XM_760293.1"/>
</dbReference>
<keyword evidence="2" id="KW-0732">Signal</keyword>
<feature type="region of interest" description="Disordered" evidence="1">
    <location>
        <begin position="28"/>
        <end position="99"/>
    </location>
</feature>
<keyword evidence="4" id="KW-1185">Reference proteome</keyword>
<feature type="compositionally biased region" description="Polar residues" evidence="1">
    <location>
        <begin position="47"/>
        <end position="69"/>
    </location>
</feature>
<dbReference type="Proteomes" id="UP000001949">
    <property type="component" value="Unassembled WGS sequence"/>
</dbReference>
<dbReference type="eggNOG" id="ENOG502QWYY">
    <property type="taxonomic scope" value="Eukaryota"/>
</dbReference>
<organism evidence="3 4">
    <name type="scientific">Theileria parva</name>
    <name type="common">East coast fever infection agent</name>
    <dbReference type="NCBI Taxonomy" id="5875"/>
    <lineage>
        <taxon>Eukaryota</taxon>
        <taxon>Sar</taxon>
        <taxon>Alveolata</taxon>
        <taxon>Apicomplexa</taxon>
        <taxon>Aconoidasida</taxon>
        <taxon>Piroplasmida</taxon>
        <taxon>Theileriidae</taxon>
        <taxon>Theileria</taxon>
    </lineage>
</organism>
<feature type="chain" id="PRO_5004240764" description="SfiI-subtelomeric related protein family member" evidence="2">
    <location>
        <begin position="23"/>
        <end position="600"/>
    </location>
</feature>
<feature type="signal peptide" evidence="2">
    <location>
        <begin position="1"/>
        <end position="22"/>
    </location>
</feature>
<comment type="caution">
    <text evidence="3">The sequence shown here is derived from an EMBL/GenBank/DDBJ whole genome shotgun (WGS) entry which is preliminary data.</text>
</comment>
<dbReference type="GeneID" id="3501442"/>
<evidence type="ECO:0000313" key="4">
    <source>
        <dbReference type="Proteomes" id="UP000001949"/>
    </source>
</evidence>
<reference evidence="3 4" key="1">
    <citation type="journal article" date="2005" name="Science">
        <title>Genome sequence of Theileria parva, a bovine pathogen that transforms lymphocytes.</title>
        <authorList>
            <person name="Gardner M.J."/>
            <person name="Bishop R."/>
            <person name="Shah T."/>
            <person name="de Villiers E.P."/>
            <person name="Carlton J.M."/>
            <person name="Hall N."/>
            <person name="Ren Q."/>
            <person name="Paulsen I.T."/>
            <person name="Pain A."/>
            <person name="Berriman M."/>
            <person name="Wilson R.J.M."/>
            <person name="Sato S."/>
            <person name="Ralph S.A."/>
            <person name="Mann D.J."/>
            <person name="Xiong Z."/>
            <person name="Shallom S.J."/>
            <person name="Weidman J."/>
            <person name="Jiang L."/>
            <person name="Lynn J."/>
            <person name="Weaver B."/>
            <person name="Shoaibi A."/>
            <person name="Domingo A.R."/>
            <person name="Wasawo D."/>
            <person name="Crabtree J."/>
            <person name="Wortman J.R."/>
            <person name="Haas B."/>
            <person name="Angiuoli S.V."/>
            <person name="Creasy T.H."/>
            <person name="Lu C."/>
            <person name="Suh B."/>
            <person name="Silva J.C."/>
            <person name="Utterback T.R."/>
            <person name="Feldblyum T.V."/>
            <person name="Pertea M."/>
            <person name="Allen J."/>
            <person name="Nierman W.C."/>
            <person name="Taracha E.L.N."/>
            <person name="Salzberg S.L."/>
            <person name="White O.R."/>
            <person name="Fitzhugh H.A."/>
            <person name="Morzaria S."/>
            <person name="Venter J.C."/>
            <person name="Fraser C.M."/>
            <person name="Nene V."/>
        </authorList>
    </citation>
    <scope>NUCLEOTIDE SEQUENCE [LARGE SCALE GENOMIC DNA]</scope>
    <source>
        <strain evidence="3 4">Muguga</strain>
    </source>
</reference>
<sequence>MRTLSVSKWILLSLLISRLCGAITKGDSEGPATGECKQPEKPDLGLDSTSGNPVEGVVQTSDDTTIDNSQDTRKSEHSKDQHSSGDHPEDNEKEYEQLSQSVEPTELTDLFSERIFFKAVKLDLDIERDTADFYYKKAKGQSSYTPKLGRVFDKVVVSVPYVSPVVIWESKTLAECASQVSVFSLKNLLLVSVNIFMLDGSKKVFRRYLTESKWKDVTFPENVQLLTTDKDGKEVELDPSNYILNPHCLYEYSYTFNLSPYSKCTEIRHKNNTVWKYGEKYISSDGNYVTTSFYPTSISYILRFTFDEYYRVEKELHDFRISFSDGSYLDSSLENKEWKQIYYIWTPMTLPFPLNAGTAIPLDVTFGESTDQFDYEYYFCSNTGYSDFTIFTAKFDYKFSSVREQTRLIWDNSNDPSEFSTKVVAQTSIKFPDQAKQVTIHTNKGNRIFYRQRGKEKWINAKDNLATYYPGFTVMTLNDDKSTSVNDTSKYNVEYDISLVIYRFKRGVKCVEVRFDNRLVWKHDVGLYGDKYPKYVSFNNVSNNIRLLINDTLYFYSLQDLEWKMIFQIPNNLVRKTFKTKPGFFKLYLMDFIQKNFPQG</sequence>
<protein>
    <recommendedName>
        <fullName evidence="5">SfiI-subtelomeric related protein family member</fullName>
    </recommendedName>
</protein>
<evidence type="ECO:0000256" key="2">
    <source>
        <dbReference type="SAM" id="SignalP"/>
    </source>
</evidence>
<accession>Q4N420</accession>
<dbReference type="VEuPathDB" id="PiroplasmaDB:TpMuguga_02g00818"/>
<evidence type="ECO:0000256" key="1">
    <source>
        <dbReference type="SAM" id="MobiDB-lite"/>
    </source>
</evidence>
<dbReference type="OMA" id="QVTIHTN"/>
<evidence type="ECO:0008006" key="5">
    <source>
        <dbReference type="Google" id="ProtNLM"/>
    </source>
</evidence>
<name>Q4N420_THEPA</name>
<proteinExistence type="predicted"/>
<gene>
    <name evidence="3" type="ordered locus">TP02_0818</name>
</gene>